<feature type="compositionally biased region" description="Polar residues" evidence="1">
    <location>
        <begin position="49"/>
        <end position="70"/>
    </location>
</feature>
<name>A0A1E3I854_9TREE</name>
<proteinExistence type="predicted"/>
<accession>A0A1E3I854</accession>
<sequence length="348" mass="38974">MSFEFPTRAPTASEISYLQQRQSTQPNPLLSQRFSQQSQPFFASAQQQHPWNTRSFINTEPSAPSQQGNGRQFYPPPPDISRYSQPPSGQYASIAPTTGPPLGQNVSVHQVPRQSPWASQARNTYSVPPASIAQQQTPRQSRPAFQSTQTSAPPDTASVDVSVRNFGMGSKPAARRYDEKQVFWNANVPFSHEKTTSAYSDWLNERATEARVTLEEEETLKNKRNGEVNWRSAKTGETYVDALKAARGLQNVVSRSGDEDAISQFNSLIQSLHKLSIEVNLERDKRNEAAEAQLNATDAACKGWKVTKRAFDVASGNASLDDARSLWRKHDEERKASRKSYHTLWSLF</sequence>
<protein>
    <submittedName>
        <fullName evidence="2">Uncharacterized protein</fullName>
    </submittedName>
</protein>
<dbReference type="OrthoDB" id="10364022at2759"/>
<evidence type="ECO:0000256" key="1">
    <source>
        <dbReference type="SAM" id="MobiDB-lite"/>
    </source>
</evidence>
<evidence type="ECO:0000313" key="2">
    <source>
        <dbReference type="EMBL" id="ODN83991.1"/>
    </source>
</evidence>
<gene>
    <name evidence="2" type="ORF">L202_00026</name>
</gene>
<dbReference type="Proteomes" id="UP000094065">
    <property type="component" value="Unassembled WGS sequence"/>
</dbReference>
<keyword evidence="3" id="KW-1185">Reference proteome</keyword>
<dbReference type="RefSeq" id="XP_018997794.1">
    <property type="nucleotide sequence ID" value="XM_019133089.1"/>
</dbReference>
<reference evidence="2 3" key="1">
    <citation type="submission" date="2016-06" db="EMBL/GenBank/DDBJ databases">
        <title>Evolution of pathogenesis and genome organization in the Tremellales.</title>
        <authorList>
            <person name="Cuomo C."/>
            <person name="Litvintseva A."/>
            <person name="Heitman J."/>
            <person name="Chen Y."/>
            <person name="Sun S."/>
            <person name="Springer D."/>
            <person name="Dromer F."/>
            <person name="Young S."/>
            <person name="Zeng Q."/>
            <person name="Chapman S."/>
            <person name="Gujja S."/>
            <person name="Saif S."/>
            <person name="Birren B."/>
        </authorList>
    </citation>
    <scope>NUCLEOTIDE SEQUENCE [LARGE SCALE GENOMIC DNA]</scope>
    <source>
        <strain evidence="2 3">CBS 6039</strain>
    </source>
</reference>
<feature type="compositionally biased region" description="Polar residues" evidence="1">
    <location>
        <begin position="104"/>
        <end position="153"/>
    </location>
</feature>
<comment type="caution">
    <text evidence="2">The sequence shown here is derived from an EMBL/GenBank/DDBJ whole genome shotgun (WGS) entry which is preliminary data.</text>
</comment>
<dbReference type="GeneID" id="30151335"/>
<dbReference type="AlphaFoldDB" id="A0A1E3I854"/>
<feature type="compositionally biased region" description="Polar residues" evidence="1">
    <location>
        <begin position="13"/>
        <end position="30"/>
    </location>
</feature>
<dbReference type="EMBL" id="AWGJ01000001">
    <property type="protein sequence ID" value="ODN83991.1"/>
    <property type="molecule type" value="Genomic_DNA"/>
</dbReference>
<feature type="compositionally biased region" description="Low complexity" evidence="1">
    <location>
        <begin position="31"/>
        <end position="48"/>
    </location>
</feature>
<evidence type="ECO:0000313" key="3">
    <source>
        <dbReference type="Proteomes" id="UP000094065"/>
    </source>
</evidence>
<organism evidence="2 3">
    <name type="scientific">Cryptococcus amylolentus CBS 6039</name>
    <dbReference type="NCBI Taxonomy" id="1295533"/>
    <lineage>
        <taxon>Eukaryota</taxon>
        <taxon>Fungi</taxon>
        <taxon>Dikarya</taxon>
        <taxon>Basidiomycota</taxon>
        <taxon>Agaricomycotina</taxon>
        <taxon>Tremellomycetes</taxon>
        <taxon>Tremellales</taxon>
        <taxon>Cryptococcaceae</taxon>
        <taxon>Cryptococcus</taxon>
    </lineage>
</organism>
<feature type="region of interest" description="Disordered" evidence="1">
    <location>
        <begin position="1"/>
        <end position="160"/>
    </location>
</feature>
<feature type="compositionally biased region" description="Polar residues" evidence="1">
    <location>
        <begin position="82"/>
        <end position="91"/>
    </location>
</feature>